<dbReference type="Pfam" id="PF13585">
    <property type="entry name" value="CHU_C"/>
    <property type="match status" value="1"/>
</dbReference>
<organism evidence="2 3">
    <name type="scientific">Flavobacterium bizetiae</name>
    <dbReference type="NCBI Taxonomy" id="2704140"/>
    <lineage>
        <taxon>Bacteria</taxon>
        <taxon>Pseudomonadati</taxon>
        <taxon>Bacteroidota</taxon>
        <taxon>Flavobacteriia</taxon>
        <taxon>Flavobacteriales</taxon>
        <taxon>Flavobacteriaceae</taxon>
        <taxon>Flavobacterium</taxon>
    </lineage>
</organism>
<feature type="signal peptide" evidence="1">
    <location>
        <begin position="1"/>
        <end position="19"/>
    </location>
</feature>
<dbReference type="Proteomes" id="UP000479938">
    <property type="component" value="Unassembled WGS sequence"/>
</dbReference>
<evidence type="ECO:0008006" key="4">
    <source>
        <dbReference type="Google" id="ProtNLM"/>
    </source>
</evidence>
<evidence type="ECO:0000256" key="1">
    <source>
        <dbReference type="SAM" id="SignalP"/>
    </source>
</evidence>
<evidence type="ECO:0000313" key="2">
    <source>
        <dbReference type="EMBL" id="CAA9202673.1"/>
    </source>
</evidence>
<dbReference type="AlphaFoldDB" id="A0A6J4GTR0"/>
<sequence length="815" mass="90045">MNLVKITFVLFLFSTNFYAQNDCKDAIIVCGNSGFQGLNANGPGEIVEYTPSDNSCFATENNSIWLKLSIKTSGTLGFILTPESHNIVVDFDFLVFGPNASCNSLGQSIRCSTTNPAAARLPDNTTGMTGEYFDTVEGPAERGNGFVKWLDVKAGESYFIVIDRFTGNSNFSLEWLGTATFDDPPSINVPSADAMNLEKSDFSGETNPELSFDLTQNTPTIIGSQNDVEVTYHTSSNDAILNLNAIENPADFKNTSSPQIVYARITNTKTKCYNWTSFNLKISDKLIFPNTKINICDNNDSNSTDGKTAFNLNEVTTGIFGNQSTKELTFKYYLTKNDAETDTNSLVSPFLNTIPYQQSIFLKAANSKTNVAIQEIQIIINTPPEITNTTLIQCDARKNTNSLVLFNLKEANASLTNNNSDLETLFFLTNDDAANNNNSLGTEYKNISNPQTLFVRVTNTKTKCYSISTLTLKTNVITESIYNLDAVCDDDGIEDGIHLFNLTNANIPLAASQTIKYYANEDDALLEKNAIETPASYSNQIPYNQDVYARIEEGNDCYGINTIKLLVNKLPNIEPDTVTNVCENLPLYKAHLKAGITDIASITDFTFKWYRDGINIPDEIASVLDVNQIGTYTVEITNKTNCTKTRTIEVTASNAASIKNIEVIDLLESDSNQITVNVSGKGDYEYSLNEPNGPFQESNTFSNLKPGFYEVYVNDKKNCGTVHKTAALVGAPKFFTPNADGYNDNWNLIGLDTSINKNAIIYIYDRFGKLLKQIGTSDTGWDGTFAGTPLPSDDYWYTIKLDDNREAKGHFSLKR</sequence>
<reference evidence="2 3" key="1">
    <citation type="submission" date="2020-02" db="EMBL/GenBank/DDBJ databases">
        <authorList>
            <person name="Criscuolo A."/>
        </authorList>
    </citation>
    <scope>NUCLEOTIDE SEQUENCE [LARGE SCALE GENOMIC DNA]</scope>
    <source>
        <strain evidence="2">CIP105534</strain>
    </source>
</reference>
<keyword evidence="1" id="KW-0732">Signal</keyword>
<dbReference type="RefSeq" id="WP_173972717.1">
    <property type="nucleotide sequence ID" value="NZ_CADCSU010000159.1"/>
</dbReference>
<gene>
    <name evidence="2" type="ORF">FLA105534_04202</name>
</gene>
<dbReference type="NCBIfam" id="TIGR04131">
    <property type="entry name" value="Bac_Flav_CTERM"/>
    <property type="match status" value="1"/>
</dbReference>
<protein>
    <recommendedName>
        <fullName evidence="4">Ig-like domain-containing protein</fullName>
    </recommendedName>
</protein>
<proteinExistence type="predicted"/>
<keyword evidence="3" id="KW-1185">Reference proteome</keyword>
<feature type="chain" id="PRO_5026842861" description="Ig-like domain-containing protein" evidence="1">
    <location>
        <begin position="20"/>
        <end position="815"/>
    </location>
</feature>
<dbReference type="EMBL" id="CADCSU010000159">
    <property type="protein sequence ID" value="CAA9202673.1"/>
    <property type="molecule type" value="Genomic_DNA"/>
</dbReference>
<accession>A0A6J4GTR0</accession>
<name>A0A6J4GTR0_9FLAO</name>
<evidence type="ECO:0000313" key="3">
    <source>
        <dbReference type="Proteomes" id="UP000479938"/>
    </source>
</evidence>
<dbReference type="InterPro" id="IPR026341">
    <property type="entry name" value="T9SS_type_B"/>
</dbReference>